<accession>A0A418X266</accession>
<feature type="domain" description="Restriction endonuclease type I HsdR N-terminal" evidence="1">
    <location>
        <begin position="4"/>
        <end position="60"/>
    </location>
</feature>
<dbReference type="GO" id="GO:0003677">
    <property type="term" value="F:DNA binding"/>
    <property type="evidence" value="ECO:0007669"/>
    <property type="project" value="UniProtKB-KW"/>
</dbReference>
<evidence type="ECO:0000313" key="2">
    <source>
        <dbReference type="EMBL" id="RJG06544.1"/>
    </source>
</evidence>
<dbReference type="RefSeq" id="WP_147375772.1">
    <property type="nucleotide sequence ID" value="NZ_QYUN01000002.1"/>
</dbReference>
<keyword evidence="3" id="KW-1185">Reference proteome</keyword>
<dbReference type="EMBL" id="QYUN01000002">
    <property type="protein sequence ID" value="RJG06544.1"/>
    <property type="molecule type" value="Genomic_DNA"/>
</dbReference>
<dbReference type="GO" id="GO:0005524">
    <property type="term" value="F:ATP binding"/>
    <property type="evidence" value="ECO:0007669"/>
    <property type="project" value="UniProtKB-KW"/>
</dbReference>
<gene>
    <name evidence="2" type="ORF">D3870_11455</name>
</gene>
<dbReference type="InterPro" id="IPR007409">
    <property type="entry name" value="Restrct_endonuc_type1_HsdR_N"/>
</dbReference>
<reference evidence="2 3" key="1">
    <citation type="submission" date="2018-09" db="EMBL/GenBank/DDBJ databases">
        <authorList>
            <person name="Zhu H."/>
        </authorList>
    </citation>
    <scope>NUCLEOTIDE SEQUENCE [LARGE SCALE GENOMIC DNA]</scope>
    <source>
        <strain evidence="2 3">K2R10-39</strain>
    </source>
</reference>
<protein>
    <recommendedName>
        <fullName evidence="1">Restriction endonuclease type I HsdR N-terminal domain-containing protein</fullName>
    </recommendedName>
</protein>
<comment type="caution">
    <text evidence="2">The sequence shown here is derived from an EMBL/GenBank/DDBJ whole genome shotgun (WGS) entry which is preliminary data.</text>
</comment>
<dbReference type="OrthoDB" id="9758243at2"/>
<evidence type="ECO:0000313" key="3">
    <source>
        <dbReference type="Proteomes" id="UP000285190"/>
    </source>
</evidence>
<dbReference type="GO" id="GO:0009307">
    <property type="term" value="P:DNA restriction-modification system"/>
    <property type="evidence" value="ECO:0007669"/>
    <property type="project" value="UniProtKB-KW"/>
</dbReference>
<dbReference type="AlphaFoldDB" id="A0A418X266"/>
<organism evidence="2 3">
    <name type="scientific">Noviherbaspirillum cavernae</name>
    <dbReference type="NCBI Taxonomy" id="2320862"/>
    <lineage>
        <taxon>Bacteria</taxon>
        <taxon>Pseudomonadati</taxon>
        <taxon>Pseudomonadota</taxon>
        <taxon>Betaproteobacteria</taxon>
        <taxon>Burkholderiales</taxon>
        <taxon>Oxalobacteraceae</taxon>
        <taxon>Noviherbaspirillum</taxon>
    </lineage>
</organism>
<dbReference type="GO" id="GO:0009035">
    <property type="term" value="F:type I site-specific deoxyribonuclease activity"/>
    <property type="evidence" value="ECO:0007669"/>
    <property type="project" value="UniProtKB-EC"/>
</dbReference>
<sequence length="71" mass="8220">MSRLTESAIEEFAIRQLERLGYTHLRGPDIAPDSERPERGNYAEVFLSGRLEQAVRRINSRRPDPESRIPI</sequence>
<name>A0A418X266_9BURK</name>
<proteinExistence type="predicted"/>
<evidence type="ECO:0000259" key="1">
    <source>
        <dbReference type="Pfam" id="PF04313"/>
    </source>
</evidence>
<dbReference type="Proteomes" id="UP000285190">
    <property type="component" value="Unassembled WGS sequence"/>
</dbReference>
<dbReference type="Pfam" id="PF04313">
    <property type="entry name" value="HSDR_N"/>
    <property type="match status" value="1"/>
</dbReference>